<dbReference type="EMBL" id="MU004407">
    <property type="protein sequence ID" value="KAF2652202.1"/>
    <property type="molecule type" value="Genomic_DNA"/>
</dbReference>
<gene>
    <name evidence="2" type="ORF">K491DRAFT_695765</name>
</gene>
<proteinExistence type="predicted"/>
<dbReference type="OrthoDB" id="10027058at2759"/>
<dbReference type="AlphaFoldDB" id="A0A6A6SX71"/>
<evidence type="ECO:0000313" key="3">
    <source>
        <dbReference type="Proteomes" id="UP000799324"/>
    </source>
</evidence>
<keyword evidence="3" id="KW-1185">Reference proteome</keyword>
<evidence type="ECO:0000313" key="2">
    <source>
        <dbReference type="EMBL" id="KAF2652202.1"/>
    </source>
</evidence>
<dbReference type="InterPro" id="IPR044398">
    <property type="entry name" value="Globin-sensor_dom"/>
</dbReference>
<dbReference type="PANTHER" id="PTHR42071:SF1">
    <property type="entry name" value="GLOBIN-SENSOR DOMAIN-CONTAINING PROTEIN"/>
    <property type="match status" value="1"/>
</dbReference>
<dbReference type="Gene3D" id="1.10.490.10">
    <property type="entry name" value="Globins"/>
    <property type="match status" value="1"/>
</dbReference>
<dbReference type="InterPro" id="IPR009050">
    <property type="entry name" value="Globin-like_sf"/>
</dbReference>
<name>A0A6A6SX71_9PLEO</name>
<dbReference type="GO" id="GO:0019825">
    <property type="term" value="F:oxygen binding"/>
    <property type="evidence" value="ECO:0007669"/>
    <property type="project" value="InterPro"/>
</dbReference>
<dbReference type="SUPFAM" id="SSF46458">
    <property type="entry name" value="Globin-like"/>
    <property type="match status" value="1"/>
</dbReference>
<feature type="domain" description="Globin-sensor" evidence="1">
    <location>
        <begin position="23"/>
        <end position="202"/>
    </location>
</feature>
<evidence type="ECO:0000259" key="1">
    <source>
        <dbReference type="Pfam" id="PF11563"/>
    </source>
</evidence>
<dbReference type="GO" id="GO:0020037">
    <property type="term" value="F:heme binding"/>
    <property type="evidence" value="ECO:0007669"/>
    <property type="project" value="InterPro"/>
</dbReference>
<reference evidence="2" key="1">
    <citation type="journal article" date="2020" name="Stud. Mycol.">
        <title>101 Dothideomycetes genomes: a test case for predicting lifestyles and emergence of pathogens.</title>
        <authorList>
            <person name="Haridas S."/>
            <person name="Albert R."/>
            <person name="Binder M."/>
            <person name="Bloem J."/>
            <person name="Labutti K."/>
            <person name="Salamov A."/>
            <person name="Andreopoulos B."/>
            <person name="Baker S."/>
            <person name="Barry K."/>
            <person name="Bills G."/>
            <person name="Bluhm B."/>
            <person name="Cannon C."/>
            <person name="Castanera R."/>
            <person name="Culley D."/>
            <person name="Daum C."/>
            <person name="Ezra D."/>
            <person name="Gonzalez J."/>
            <person name="Henrissat B."/>
            <person name="Kuo A."/>
            <person name="Liang C."/>
            <person name="Lipzen A."/>
            <person name="Lutzoni F."/>
            <person name="Magnuson J."/>
            <person name="Mondo S."/>
            <person name="Nolan M."/>
            <person name="Ohm R."/>
            <person name="Pangilinan J."/>
            <person name="Park H.-J."/>
            <person name="Ramirez L."/>
            <person name="Alfaro M."/>
            <person name="Sun H."/>
            <person name="Tritt A."/>
            <person name="Yoshinaga Y."/>
            <person name="Zwiers L.-H."/>
            <person name="Turgeon B."/>
            <person name="Goodwin S."/>
            <person name="Spatafora J."/>
            <person name="Crous P."/>
            <person name="Grigoriev I."/>
        </authorList>
    </citation>
    <scope>NUCLEOTIDE SEQUENCE</scope>
    <source>
        <strain evidence="2">CBS 122681</strain>
    </source>
</reference>
<dbReference type="Pfam" id="PF11563">
    <property type="entry name" value="Protoglobin"/>
    <property type="match status" value="1"/>
</dbReference>
<accession>A0A6A6SX71</accession>
<organism evidence="2 3">
    <name type="scientific">Lophiostoma macrostomum CBS 122681</name>
    <dbReference type="NCBI Taxonomy" id="1314788"/>
    <lineage>
        <taxon>Eukaryota</taxon>
        <taxon>Fungi</taxon>
        <taxon>Dikarya</taxon>
        <taxon>Ascomycota</taxon>
        <taxon>Pezizomycotina</taxon>
        <taxon>Dothideomycetes</taxon>
        <taxon>Pleosporomycetidae</taxon>
        <taxon>Pleosporales</taxon>
        <taxon>Lophiostomataceae</taxon>
        <taxon>Lophiostoma</taxon>
    </lineage>
</organism>
<dbReference type="PANTHER" id="PTHR42071">
    <property type="entry name" value="PROTOGLOBIN DOMAIN-CONTAINING PROTEIN"/>
    <property type="match status" value="1"/>
</dbReference>
<protein>
    <recommendedName>
        <fullName evidence="1">Globin-sensor domain-containing protein</fullName>
    </recommendedName>
</protein>
<dbReference type="Proteomes" id="UP000799324">
    <property type="component" value="Unassembled WGS sequence"/>
</dbReference>
<sequence>MTYSHLPKGMQHVERRELYESLSARLQYLQSFLEFGPADIEVLRACQPFIKSVIPVIAENHYKKLLKQDITAQALITQSTKEEADLDADDFYGPNSKNIKNRSMFIRWYLTKMNSDPTTTAYWEYMNMVGAMHAGHNRRIPLHVDVIHFTLLLGHLLNVLHEAIITSTTLPAQHKAPLVQAWSKLFWIQNDLFAKWHIRDGDQYDQQSAQATKLNMDTSFSGMKDDDGKPAQCPFSSMAKLEDKEKNGQMKQGYVYRTSTGYKTI</sequence>
<dbReference type="InterPro" id="IPR012292">
    <property type="entry name" value="Globin/Proto"/>
</dbReference>